<dbReference type="AlphaFoldDB" id="A0A818ENP1"/>
<comment type="caution">
    <text evidence="1">The sequence shown here is derived from an EMBL/GenBank/DDBJ whole genome shotgun (WGS) entry which is preliminary data.</text>
</comment>
<evidence type="ECO:0000313" key="2">
    <source>
        <dbReference type="Proteomes" id="UP000663825"/>
    </source>
</evidence>
<reference evidence="1" key="1">
    <citation type="submission" date="2021-02" db="EMBL/GenBank/DDBJ databases">
        <authorList>
            <person name="Nowell W R."/>
        </authorList>
    </citation>
    <scope>NUCLEOTIDE SEQUENCE</scope>
</reference>
<organism evidence="1 2">
    <name type="scientific">Rotaria socialis</name>
    <dbReference type="NCBI Taxonomy" id="392032"/>
    <lineage>
        <taxon>Eukaryota</taxon>
        <taxon>Metazoa</taxon>
        <taxon>Spiralia</taxon>
        <taxon>Gnathifera</taxon>
        <taxon>Rotifera</taxon>
        <taxon>Eurotatoria</taxon>
        <taxon>Bdelloidea</taxon>
        <taxon>Philodinida</taxon>
        <taxon>Philodinidae</taxon>
        <taxon>Rotaria</taxon>
    </lineage>
</organism>
<sequence>GFGEDGHGGGWEFGPMLIEAFDVSKVSL</sequence>
<protein>
    <submittedName>
        <fullName evidence="1">Uncharacterized protein</fullName>
    </submittedName>
</protein>
<feature type="non-terminal residue" evidence="1">
    <location>
        <position position="1"/>
    </location>
</feature>
<proteinExistence type="predicted"/>
<evidence type="ECO:0000313" key="1">
    <source>
        <dbReference type="EMBL" id="CAF3461957.1"/>
    </source>
</evidence>
<dbReference type="EMBL" id="CAJNXB010006003">
    <property type="protein sequence ID" value="CAF3461957.1"/>
    <property type="molecule type" value="Genomic_DNA"/>
</dbReference>
<gene>
    <name evidence="1" type="ORF">TIS948_LOCUS32708</name>
</gene>
<accession>A0A818ENP1</accession>
<dbReference type="Proteomes" id="UP000663825">
    <property type="component" value="Unassembled WGS sequence"/>
</dbReference>
<name>A0A818ENP1_9BILA</name>